<dbReference type="Pfam" id="PF07110">
    <property type="entry name" value="EthD"/>
    <property type="match status" value="1"/>
</dbReference>
<gene>
    <name evidence="2" type="ORF">UFOPK3752_01562</name>
</gene>
<reference evidence="2" key="1">
    <citation type="submission" date="2020-05" db="EMBL/GenBank/DDBJ databases">
        <authorList>
            <person name="Chiriac C."/>
            <person name="Salcher M."/>
            <person name="Ghai R."/>
            <person name="Kavagutti S V."/>
        </authorList>
    </citation>
    <scope>NUCLEOTIDE SEQUENCE</scope>
</reference>
<proteinExistence type="predicted"/>
<dbReference type="Gene3D" id="3.30.70.100">
    <property type="match status" value="1"/>
</dbReference>
<feature type="domain" description="EthD" evidence="1">
    <location>
        <begin position="147"/>
        <end position="244"/>
    </location>
</feature>
<dbReference type="AlphaFoldDB" id="A0A6J7K1D9"/>
<organism evidence="2">
    <name type="scientific">freshwater metagenome</name>
    <dbReference type="NCBI Taxonomy" id="449393"/>
    <lineage>
        <taxon>unclassified sequences</taxon>
        <taxon>metagenomes</taxon>
        <taxon>ecological metagenomes</taxon>
    </lineage>
</organism>
<dbReference type="EMBL" id="CAFBND010000069">
    <property type="protein sequence ID" value="CAB4949486.1"/>
    <property type="molecule type" value="Genomic_DNA"/>
</dbReference>
<accession>A0A6J7K1D9</accession>
<name>A0A6J7K1D9_9ZZZZ</name>
<evidence type="ECO:0000313" key="2">
    <source>
        <dbReference type="EMBL" id="CAB4949486.1"/>
    </source>
</evidence>
<protein>
    <submittedName>
        <fullName evidence="2">Unannotated protein</fullName>
    </submittedName>
</protein>
<dbReference type="SUPFAM" id="SSF54909">
    <property type="entry name" value="Dimeric alpha+beta barrel"/>
    <property type="match status" value="1"/>
</dbReference>
<dbReference type="InterPro" id="IPR011008">
    <property type="entry name" value="Dimeric_a/b-barrel"/>
</dbReference>
<dbReference type="GO" id="GO:0016491">
    <property type="term" value="F:oxidoreductase activity"/>
    <property type="evidence" value="ECO:0007669"/>
    <property type="project" value="InterPro"/>
</dbReference>
<evidence type="ECO:0000259" key="1">
    <source>
        <dbReference type="Pfam" id="PF07110"/>
    </source>
</evidence>
<dbReference type="InterPro" id="IPR009799">
    <property type="entry name" value="EthD_dom"/>
</dbReference>
<sequence length="261" mass="28670">MIVVIGEFTRAPGSASASLHEYLAGDFPNVVRAVADQFLIQRLVVTTRVPDEGIDSFGAERGWSEAPDAVVQWAFSDEAGALRAMSAGRSDGPFSTPQLDALADPARRSLFAAREVLVSDAMPDDERWSGRLGGEAPVKLVVQNWKRPDLTFDQFTDHWRDVHGVMVDQLGAAMGYRRYVQSHRVVSTSIDEAARRASTRPSPDGGLTEVWFTNQATMHSEMASEAGRAASVHFANDEGNFINPPSMTVFLARERLEFDRS</sequence>